<dbReference type="Proteomes" id="UP001550535">
    <property type="component" value="Unassembled WGS sequence"/>
</dbReference>
<dbReference type="InterPro" id="IPR051200">
    <property type="entry name" value="Host-pathogen_enzymatic-act"/>
</dbReference>
<accession>A0ABV2X7Y3</accession>
<name>A0ABV2X7Y3_9NOCA</name>
<dbReference type="PANTHER" id="PTHR47197">
    <property type="entry name" value="PROTEIN NIRF"/>
    <property type="match status" value="1"/>
</dbReference>
<evidence type="ECO:0000313" key="1">
    <source>
        <dbReference type="EMBL" id="MEU2121981.1"/>
    </source>
</evidence>
<dbReference type="InterPro" id="IPR011044">
    <property type="entry name" value="Quino_amine_DH_bsu"/>
</dbReference>
<reference evidence="1 2" key="1">
    <citation type="submission" date="2024-06" db="EMBL/GenBank/DDBJ databases">
        <title>The Natural Products Discovery Center: Release of the First 8490 Sequenced Strains for Exploring Actinobacteria Biosynthetic Diversity.</title>
        <authorList>
            <person name="Kalkreuter E."/>
            <person name="Kautsar S.A."/>
            <person name="Yang D."/>
            <person name="Bader C.D."/>
            <person name="Teijaro C.N."/>
            <person name="Fluegel L."/>
            <person name="Davis C.M."/>
            <person name="Simpson J.R."/>
            <person name="Lauterbach L."/>
            <person name="Steele A.D."/>
            <person name="Gui C."/>
            <person name="Meng S."/>
            <person name="Li G."/>
            <person name="Viehrig K."/>
            <person name="Ye F."/>
            <person name="Su P."/>
            <person name="Kiefer A.F."/>
            <person name="Nichols A."/>
            <person name="Cepeda A.J."/>
            <person name="Yan W."/>
            <person name="Fan B."/>
            <person name="Jiang Y."/>
            <person name="Adhikari A."/>
            <person name="Zheng C.-J."/>
            <person name="Schuster L."/>
            <person name="Cowan T.M."/>
            <person name="Smanski M.J."/>
            <person name="Chevrette M.G."/>
            <person name="De Carvalho L.P.S."/>
            <person name="Shen B."/>
        </authorList>
    </citation>
    <scope>NUCLEOTIDE SEQUENCE [LARGE SCALE GENOMIC DNA]</scope>
    <source>
        <strain evidence="1 2">NPDC019434</strain>
    </source>
</reference>
<dbReference type="PANTHER" id="PTHR47197:SF3">
    <property type="entry name" value="DIHYDRO-HEME D1 DEHYDROGENASE"/>
    <property type="match status" value="1"/>
</dbReference>
<comment type="caution">
    <text evidence="1">The sequence shown here is derived from an EMBL/GenBank/DDBJ whole genome shotgun (WGS) entry which is preliminary data.</text>
</comment>
<protein>
    <submittedName>
        <fullName evidence="1">YncE family protein</fullName>
    </submittedName>
</protein>
<keyword evidence="2" id="KW-1185">Reference proteome</keyword>
<dbReference type="NCBIfam" id="TIGR02276">
    <property type="entry name" value="beta_rpt_yvtn"/>
    <property type="match status" value="2"/>
</dbReference>
<dbReference type="EMBL" id="JBEYBR010000017">
    <property type="protein sequence ID" value="MEU2121981.1"/>
    <property type="molecule type" value="Genomic_DNA"/>
</dbReference>
<dbReference type="RefSeq" id="WP_084489109.1">
    <property type="nucleotide sequence ID" value="NZ_JBEYBM010000011.1"/>
</dbReference>
<evidence type="ECO:0000313" key="2">
    <source>
        <dbReference type="Proteomes" id="UP001550535"/>
    </source>
</evidence>
<sequence length="304" mass="31082">MKTIATIAVGARPTCLAASGNHVWVTNTDDDSVSIIECATKTVIATVPVGSRPMGVAIDPQSGVFVANSGDGSITVLNRDHTLRATIALDTSAGGPPRPVGLVNLHGAAMVVVINRNGGVTKIDHGGALPATGTFFDGGDHPFVFDGAERSPHGAALASDPTRFVYVTNPAADSVSVFDTSAGFPRRRALTRVGRRPVGVATHPHQPLAYVADAKSGTLTVIRGEEKIAAVDVGPRPFGVAAGPVERIWVTHDAGTVSIIDALSNTVTATVEAGLRPTGIAVDPNTGHAYVANSGEGTVTVIQP</sequence>
<organism evidence="1 2">
    <name type="scientific">Nocardia niwae</name>
    <dbReference type="NCBI Taxonomy" id="626084"/>
    <lineage>
        <taxon>Bacteria</taxon>
        <taxon>Bacillati</taxon>
        <taxon>Actinomycetota</taxon>
        <taxon>Actinomycetes</taxon>
        <taxon>Mycobacteriales</taxon>
        <taxon>Nocardiaceae</taxon>
        <taxon>Nocardia</taxon>
    </lineage>
</organism>
<dbReference type="SUPFAM" id="SSF50969">
    <property type="entry name" value="YVTN repeat-like/Quinoprotein amine dehydrogenase"/>
    <property type="match status" value="1"/>
</dbReference>
<dbReference type="InterPro" id="IPR011964">
    <property type="entry name" value="YVTN_b-propeller_repeat"/>
</dbReference>
<dbReference type="Gene3D" id="2.130.10.10">
    <property type="entry name" value="YVTN repeat-like/Quinoprotein amine dehydrogenase"/>
    <property type="match status" value="3"/>
</dbReference>
<gene>
    <name evidence="1" type="ORF">ABZ507_09100</name>
</gene>
<dbReference type="InterPro" id="IPR015943">
    <property type="entry name" value="WD40/YVTN_repeat-like_dom_sf"/>
</dbReference>
<proteinExistence type="predicted"/>